<feature type="compositionally biased region" description="Polar residues" evidence="2">
    <location>
        <begin position="1"/>
        <end position="12"/>
    </location>
</feature>
<feature type="domain" description="Fibronectin type-III" evidence="3">
    <location>
        <begin position="1"/>
        <end position="93"/>
    </location>
</feature>
<feature type="domain" description="Fibronectin type-III" evidence="3">
    <location>
        <begin position="758"/>
        <end position="854"/>
    </location>
</feature>
<dbReference type="Proteomes" id="UP000230750">
    <property type="component" value="Unassembled WGS sequence"/>
</dbReference>
<dbReference type="PRINTS" id="PR00014">
    <property type="entry name" value="FNTYPEIII"/>
</dbReference>
<dbReference type="SUPFAM" id="SSF49265">
    <property type="entry name" value="Fibronectin type III"/>
    <property type="match status" value="5"/>
</dbReference>
<dbReference type="GO" id="GO:0031430">
    <property type="term" value="C:M band"/>
    <property type="evidence" value="ECO:0007669"/>
    <property type="project" value="TreeGrafter"/>
</dbReference>
<feature type="region of interest" description="Disordered" evidence="2">
    <location>
        <begin position="836"/>
        <end position="882"/>
    </location>
</feature>
<dbReference type="CDD" id="cd00063">
    <property type="entry name" value="FN3"/>
    <property type="match status" value="8"/>
</dbReference>
<keyword evidence="1" id="KW-0677">Repeat</keyword>
<dbReference type="InterPro" id="IPR050964">
    <property type="entry name" value="Striated_Muscle_Regulatory"/>
</dbReference>
<dbReference type="EMBL" id="MRZV01000044">
    <property type="protein sequence ID" value="PIK60957.1"/>
    <property type="molecule type" value="Genomic_DNA"/>
</dbReference>
<dbReference type="Gene3D" id="2.60.40.10">
    <property type="entry name" value="Immunoglobulins"/>
    <property type="match status" value="8"/>
</dbReference>
<feature type="domain" description="Fibronectin type-III" evidence="3">
    <location>
        <begin position="585"/>
        <end position="679"/>
    </location>
</feature>
<dbReference type="FunFam" id="2.60.40.10:FF:000127">
    <property type="entry name" value="titin isoform X1"/>
    <property type="match status" value="2"/>
</dbReference>
<sequence length="882" mass="98303">MEQPAVESTTADSVDLSWSPPDDDGGSDITDYIIEKKKFSPRWTEVAKVPSDQTELLVDDLKEGDDYQFRVTPVNKAGKGRPSSPVTATPKAPYVFPQSLLYSVREKLCAATGCNILSCLMHNSLANSNSENMLNQVPLKNQFEDITADSATLKWAQPKDDGGSDITDYIIEKKDRFSPRWTTVDEVPGDQTELTVKKLKEGDDYQFRVTPKNKAGVGKPSQEVTVTPKAPYKTPGAPEKPTVEDITETSATLKWSPPKEDGGSEITDYIIERKDRFSPRWSKVDEVPGDQTELTVSRLKEGVPDAPGTPEFTDKSPSFITLTWTAPNNDGGTPVTGYILETKGRFMSRWTRVTRDQITETTFKVTNVKRTRNISTGLLLSIRRRKNTRFPITPVVENVTESRSPCLGLHHYLMVVPHYWYDIQKKDRFSPRWTSTGEVPGDVTEFNATGLKEGMRFNSECAWTSWHPESTETSPTFISLTWTPPSTDGGSPVTHYILETKSGFSTRWSKVTTERITETTFKVKQVKEDEEYQFRVIAVNKKGEGNQVSPLVLSRQPSHSVSDIRSQIEEEGFSEILLHMCSRCSPSPVVEDITEKQATLSWSPPLSDGGAEITEYVIQKKDRFSPRFTDAGEVPGDETSFIIKGLKEGDEYEFRIVPKNKAGEGKPSAPVNAKAVAPFDDGGAPVTEYVLETKTRFSARWTKLTTDSIEDTQFTVKNLKEGEEYQYRVIALNKKGESQPSTPTGLIKTGFDFDVPASPSSPTIQPDSPTTVQLTWQPPTSDGGAEIEGYVIEKKDKFSPRWTEVTREPIPETSFKVKGLKEGEETEFRVTAVNKAGQSKPSQVAKLSYKVPDSPSRQRCPTLHPHLPSSPGHHQNLMEAAR</sequence>
<evidence type="ECO:0000259" key="3">
    <source>
        <dbReference type="PROSITE" id="PS50853"/>
    </source>
</evidence>
<dbReference type="OrthoDB" id="504170at2759"/>
<proteinExistence type="predicted"/>
<dbReference type="Pfam" id="PF00041">
    <property type="entry name" value="fn3"/>
    <property type="match status" value="7"/>
</dbReference>
<accession>A0A2G8LL19</accession>
<evidence type="ECO:0000313" key="5">
    <source>
        <dbReference type="Proteomes" id="UP000230750"/>
    </source>
</evidence>
<protein>
    <submittedName>
        <fullName evidence="4">Putative titin-like</fullName>
    </submittedName>
</protein>
<evidence type="ECO:0000256" key="2">
    <source>
        <dbReference type="SAM" id="MobiDB-lite"/>
    </source>
</evidence>
<name>A0A2G8LL19_STIJA</name>
<dbReference type="FunFam" id="2.60.40.10:FF:000056">
    <property type="entry name" value="twitchin isoform X4"/>
    <property type="match status" value="3"/>
</dbReference>
<dbReference type="GO" id="GO:0045214">
    <property type="term" value="P:sarcomere organization"/>
    <property type="evidence" value="ECO:0007669"/>
    <property type="project" value="TreeGrafter"/>
</dbReference>
<dbReference type="InterPro" id="IPR036116">
    <property type="entry name" value="FN3_sf"/>
</dbReference>
<organism evidence="4 5">
    <name type="scientific">Stichopus japonicus</name>
    <name type="common">Sea cucumber</name>
    <dbReference type="NCBI Taxonomy" id="307972"/>
    <lineage>
        <taxon>Eukaryota</taxon>
        <taxon>Metazoa</taxon>
        <taxon>Echinodermata</taxon>
        <taxon>Eleutherozoa</taxon>
        <taxon>Echinozoa</taxon>
        <taxon>Holothuroidea</taxon>
        <taxon>Aspidochirotacea</taxon>
        <taxon>Aspidochirotida</taxon>
        <taxon>Stichopodidae</taxon>
        <taxon>Apostichopus</taxon>
    </lineage>
</organism>
<feature type="region of interest" description="Disordered" evidence="2">
    <location>
        <begin position="1"/>
        <end position="29"/>
    </location>
</feature>
<dbReference type="AlphaFoldDB" id="A0A2G8LL19"/>
<dbReference type="PANTHER" id="PTHR13817:SF151">
    <property type="entry name" value="TITIN"/>
    <property type="match status" value="1"/>
</dbReference>
<dbReference type="STRING" id="307972.A0A2G8LL19"/>
<dbReference type="SMART" id="SM00060">
    <property type="entry name" value="FN3"/>
    <property type="match status" value="8"/>
</dbReference>
<dbReference type="PANTHER" id="PTHR13817">
    <property type="entry name" value="TITIN"/>
    <property type="match status" value="1"/>
</dbReference>
<feature type="compositionally biased region" description="Low complexity" evidence="2">
    <location>
        <begin position="861"/>
        <end position="874"/>
    </location>
</feature>
<dbReference type="InterPro" id="IPR013783">
    <property type="entry name" value="Ig-like_fold"/>
</dbReference>
<feature type="domain" description="Fibronectin type-III" evidence="3">
    <location>
        <begin position="137"/>
        <end position="231"/>
    </location>
</feature>
<comment type="caution">
    <text evidence="4">The sequence shown here is derived from an EMBL/GenBank/DDBJ whole genome shotgun (WGS) entry which is preliminary data.</text>
</comment>
<evidence type="ECO:0000256" key="1">
    <source>
        <dbReference type="ARBA" id="ARBA00022737"/>
    </source>
</evidence>
<feature type="domain" description="Fibronectin type-III" evidence="3">
    <location>
        <begin position="464"/>
        <end position="558"/>
    </location>
</feature>
<gene>
    <name evidence="4" type="ORF">BSL78_02132</name>
</gene>
<dbReference type="InterPro" id="IPR003961">
    <property type="entry name" value="FN3_dom"/>
</dbReference>
<feature type="domain" description="Fibronectin type-III" evidence="3">
    <location>
        <begin position="237"/>
        <end position="328"/>
    </location>
</feature>
<keyword evidence="5" id="KW-1185">Reference proteome</keyword>
<evidence type="ECO:0000313" key="4">
    <source>
        <dbReference type="EMBL" id="PIK60957.1"/>
    </source>
</evidence>
<dbReference type="PROSITE" id="PS50853">
    <property type="entry name" value="FN3"/>
    <property type="match status" value="6"/>
</dbReference>
<reference evidence="4 5" key="1">
    <citation type="journal article" date="2017" name="PLoS Biol.">
        <title>The sea cucumber genome provides insights into morphological evolution and visceral regeneration.</title>
        <authorList>
            <person name="Zhang X."/>
            <person name="Sun L."/>
            <person name="Yuan J."/>
            <person name="Sun Y."/>
            <person name="Gao Y."/>
            <person name="Zhang L."/>
            <person name="Li S."/>
            <person name="Dai H."/>
            <person name="Hamel J.F."/>
            <person name="Liu C."/>
            <person name="Yu Y."/>
            <person name="Liu S."/>
            <person name="Lin W."/>
            <person name="Guo K."/>
            <person name="Jin S."/>
            <person name="Xu P."/>
            <person name="Storey K.B."/>
            <person name="Huan P."/>
            <person name="Zhang T."/>
            <person name="Zhou Y."/>
            <person name="Zhang J."/>
            <person name="Lin C."/>
            <person name="Li X."/>
            <person name="Xing L."/>
            <person name="Huo D."/>
            <person name="Sun M."/>
            <person name="Wang L."/>
            <person name="Mercier A."/>
            <person name="Li F."/>
            <person name="Yang H."/>
            <person name="Xiang J."/>
        </authorList>
    </citation>
    <scope>NUCLEOTIDE SEQUENCE [LARGE SCALE GENOMIC DNA]</scope>
    <source>
        <strain evidence="4">Shaxun</strain>
        <tissue evidence="4">Muscle</tissue>
    </source>
</reference>